<dbReference type="AlphaFoldDB" id="A0A9R1C3B5"/>
<dbReference type="Gramene" id="TRITD7Bv1G166740.1">
    <property type="protein sequence ID" value="TRITD7Bv1G166740.1"/>
    <property type="gene ID" value="TRITD7Bv1G166740"/>
</dbReference>
<dbReference type="EMBL" id="LT934124">
    <property type="protein sequence ID" value="VAI90722.1"/>
    <property type="molecule type" value="Genomic_DNA"/>
</dbReference>
<feature type="chain" id="PRO_5040313360" description="Non-reducing end beta-L-arabinofuranosidase-like GH127 catalytic domain-containing protein" evidence="1">
    <location>
        <begin position="28"/>
        <end position="194"/>
    </location>
</feature>
<reference evidence="3 4" key="1">
    <citation type="submission" date="2017-09" db="EMBL/GenBank/DDBJ databases">
        <authorList>
            <consortium name="International Durum Wheat Genome Sequencing Consortium (IDWGSC)"/>
            <person name="Milanesi L."/>
        </authorList>
    </citation>
    <scope>NUCLEOTIDE SEQUENCE [LARGE SCALE GENOMIC DNA]</scope>
    <source>
        <strain evidence="4">cv. Svevo</strain>
    </source>
</reference>
<evidence type="ECO:0000256" key="1">
    <source>
        <dbReference type="SAM" id="SignalP"/>
    </source>
</evidence>
<dbReference type="Pfam" id="PF07944">
    <property type="entry name" value="Beta-AFase-like_GH127_cat"/>
    <property type="match status" value="1"/>
</dbReference>
<dbReference type="PANTHER" id="PTHR31151">
    <property type="entry name" value="PROLINE-TRNA LIGASE (DUF1680)"/>
    <property type="match status" value="1"/>
</dbReference>
<keyword evidence="4" id="KW-1185">Reference proteome</keyword>
<protein>
    <recommendedName>
        <fullName evidence="2">Non-reducing end beta-L-arabinofuranosidase-like GH127 catalytic domain-containing protein</fullName>
    </recommendedName>
</protein>
<sequence length="194" mass="20715">MAPAPPLVTATATALALVLLLSCVAVAKECTNVPTQLSSHTVRARLQSTPGAEEWRWRELFHDHLNPTDESAWMDLLPLAGSTTAAAAAEEFDWAMLYRTLKGGVGSSAAQAGASPSSSSSFLVEASLHDVRLDPGDEVYGRAQQTNLEYLLLLDVDRLVWSFRRQAGLPAAGAPYGGWEGAVVELRGHFVGIT</sequence>
<proteinExistence type="predicted"/>
<dbReference type="InterPro" id="IPR012878">
    <property type="entry name" value="Beta-AFase-like_GH127_cat"/>
</dbReference>
<dbReference type="Proteomes" id="UP000324705">
    <property type="component" value="Chromosome 7B"/>
</dbReference>
<feature type="domain" description="Non-reducing end beta-L-arabinofuranosidase-like GH127 catalytic" evidence="2">
    <location>
        <begin position="131"/>
        <end position="192"/>
    </location>
</feature>
<feature type="signal peptide" evidence="1">
    <location>
        <begin position="1"/>
        <end position="27"/>
    </location>
</feature>
<evidence type="ECO:0000313" key="4">
    <source>
        <dbReference type="Proteomes" id="UP000324705"/>
    </source>
</evidence>
<name>A0A9R1C3B5_TRITD</name>
<organism evidence="3 4">
    <name type="scientific">Triticum turgidum subsp. durum</name>
    <name type="common">Durum wheat</name>
    <name type="synonym">Triticum durum</name>
    <dbReference type="NCBI Taxonomy" id="4567"/>
    <lineage>
        <taxon>Eukaryota</taxon>
        <taxon>Viridiplantae</taxon>
        <taxon>Streptophyta</taxon>
        <taxon>Embryophyta</taxon>
        <taxon>Tracheophyta</taxon>
        <taxon>Spermatophyta</taxon>
        <taxon>Magnoliopsida</taxon>
        <taxon>Liliopsida</taxon>
        <taxon>Poales</taxon>
        <taxon>Poaceae</taxon>
        <taxon>BOP clade</taxon>
        <taxon>Pooideae</taxon>
        <taxon>Triticodae</taxon>
        <taxon>Triticeae</taxon>
        <taxon>Triticinae</taxon>
        <taxon>Triticum</taxon>
    </lineage>
</organism>
<evidence type="ECO:0000313" key="3">
    <source>
        <dbReference type="EMBL" id="VAI90722.1"/>
    </source>
</evidence>
<evidence type="ECO:0000259" key="2">
    <source>
        <dbReference type="Pfam" id="PF07944"/>
    </source>
</evidence>
<dbReference type="PANTHER" id="PTHR31151:SF0">
    <property type="entry name" value="PROLINE-TRNA LIGASE (DUF1680)"/>
    <property type="match status" value="1"/>
</dbReference>
<dbReference type="OMA" id="WATTHNG"/>
<keyword evidence="1" id="KW-0732">Signal</keyword>
<gene>
    <name evidence="3" type="ORF">TRITD_7Bv1G166740</name>
</gene>
<accession>A0A9R1C3B5</accession>